<sequence>MQILQQQSEISKVLYYVQRFGDLSPKLITALSGIKEATKIIENLKEKYKMLPYPIERADKLNLKRYYVEVYFSKNIDLLKLYEAFNGITVAINRDMLNDKKYIIGIMYSKNADFIRGLEYLVDIGLIHYYELYEEEEKQVYPIDYSTFDFEKGKFSEDFIKNPRQPFELPDLSDNFKPDEIDIKILGKKQEQNDFTLKDISSSLGIPFKEVLYHYQAHVVGRGLISAYHVFLGKFDFKMSLIYDSDEEVDNALSRIPTLISISHLSDNTSKATLVAQSHMLYKILEFITRIQKDSKISFTIHPLFPPFEYSLTASIPYEHFNKKWEFNVEELLMKEEEILS</sequence>
<dbReference type="Proteomes" id="UP000248044">
    <property type="component" value="Chromosome"/>
</dbReference>
<name>A0A2U9IHB5_9CREN</name>
<dbReference type="GeneID" id="36833015"/>
<dbReference type="EMBL" id="CP029289">
    <property type="protein sequence ID" value="AWR95314.1"/>
    <property type="molecule type" value="Genomic_DNA"/>
</dbReference>
<dbReference type="OrthoDB" id="42020at2157"/>
<protein>
    <submittedName>
        <fullName evidence="1">AsnC family protein</fullName>
    </submittedName>
</protein>
<evidence type="ECO:0000313" key="1">
    <source>
        <dbReference type="EMBL" id="AWR95314.1"/>
    </source>
</evidence>
<reference evidence="1 2" key="1">
    <citation type="submission" date="2018-05" db="EMBL/GenBank/DDBJ databases">
        <title>Complete Genome Sequences of Extremely Thermoacidophilic, Metal-Mobilizing Type-Strain Members of the Archaeal Family Sulfolobaceae: Acidianus brierleyi DSM-1651T, Acidianus sulfidivorans DSM-18786T, Metallosphaera hakonensis DSM-7519T, and Metallosphaera prunae DSM-10039T.</title>
        <authorList>
            <person name="Counts J.A."/>
            <person name="Kelly R.M."/>
        </authorList>
    </citation>
    <scope>NUCLEOTIDE SEQUENCE [LARGE SCALE GENOMIC DNA]</scope>
    <source>
        <strain evidence="1 2">DSM 1651</strain>
    </source>
</reference>
<dbReference type="AlphaFoldDB" id="A0A2U9IHB5"/>
<gene>
    <name evidence="1" type="ORF">DFR85_12625</name>
</gene>
<evidence type="ECO:0000313" key="2">
    <source>
        <dbReference type="Proteomes" id="UP000248044"/>
    </source>
</evidence>
<dbReference type="RefSeq" id="WP_110271194.1">
    <property type="nucleotide sequence ID" value="NZ_CP029289.2"/>
</dbReference>
<keyword evidence="2" id="KW-1185">Reference proteome</keyword>
<dbReference type="KEGG" id="abri:DFR85_12625"/>
<organism evidence="1 2">
    <name type="scientific">Acidianus brierleyi</name>
    <dbReference type="NCBI Taxonomy" id="41673"/>
    <lineage>
        <taxon>Archaea</taxon>
        <taxon>Thermoproteota</taxon>
        <taxon>Thermoprotei</taxon>
        <taxon>Sulfolobales</taxon>
        <taxon>Sulfolobaceae</taxon>
        <taxon>Acidianus</taxon>
    </lineage>
</organism>
<accession>A0A2U9IHB5</accession>
<proteinExistence type="predicted"/>